<keyword evidence="3" id="KW-1185">Reference proteome</keyword>
<reference evidence="2" key="1">
    <citation type="submission" date="2020-06" db="EMBL/GenBank/DDBJ databases">
        <authorList>
            <person name="Li T."/>
            <person name="Hu X."/>
            <person name="Zhang T."/>
            <person name="Song X."/>
            <person name="Zhang H."/>
            <person name="Dai N."/>
            <person name="Sheng W."/>
            <person name="Hou X."/>
            <person name="Wei L."/>
        </authorList>
    </citation>
    <scope>NUCLEOTIDE SEQUENCE</scope>
    <source>
        <strain evidence="2">3651</strain>
        <tissue evidence="2">Leaf</tissue>
    </source>
</reference>
<dbReference type="AlphaFoldDB" id="A0AAE1YY37"/>
<dbReference type="InterPro" id="IPR011990">
    <property type="entry name" value="TPR-like_helical_dom_sf"/>
</dbReference>
<protein>
    <submittedName>
        <fullName evidence="2">Pentatricopeptide repeat-containing protein, mitochondrial</fullName>
    </submittedName>
</protein>
<dbReference type="Gene3D" id="1.25.40.10">
    <property type="entry name" value="Tetratricopeptide repeat domain"/>
    <property type="match status" value="1"/>
</dbReference>
<name>A0AAE1YY37_9LAMI</name>
<feature type="compositionally biased region" description="Low complexity" evidence="1">
    <location>
        <begin position="187"/>
        <end position="205"/>
    </location>
</feature>
<dbReference type="Proteomes" id="UP001293254">
    <property type="component" value="Unassembled WGS sequence"/>
</dbReference>
<comment type="caution">
    <text evidence="2">The sequence shown here is derived from an EMBL/GenBank/DDBJ whole genome shotgun (WGS) entry which is preliminary data.</text>
</comment>
<dbReference type="EMBL" id="JACGWO010000001">
    <property type="protein sequence ID" value="KAK4437878.1"/>
    <property type="molecule type" value="Genomic_DNA"/>
</dbReference>
<dbReference type="GO" id="GO:0003723">
    <property type="term" value="F:RNA binding"/>
    <property type="evidence" value="ECO:0007669"/>
    <property type="project" value="InterPro"/>
</dbReference>
<reference evidence="2" key="2">
    <citation type="journal article" date="2024" name="Plant">
        <title>Genomic evolution and insights into agronomic trait innovations of Sesamum species.</title>
        <authorList>
            <person name="Miao H."/>
            <person name="Wang L."/>
            <person name="Qu L."/>
            <person name="Liu H."/>
            <person name="Sun Y."/>
            <person name="Le M."/>
            <person name="Wang Q."/>
            <person name="Wei S."/>
            <person name="Zheng Y."/>
            <person name="Lin W."/>
            <person name="Duan Y."/>
            <person name="Cao H."/>
            <person name="Xiong S."/>
            <person name="Wang X."/>
            <person name="Wei L."/>
            <person name="Li C."/>
            <person name="Ma Q."/>
            <person name="Ju M."/>
            <person name="Zhao R."/>
            <person name="Li G."/>
            <person name="Mu C."/>
            <person name="Tian Q."/>
            <person name="Mei H."/>
            <person name="Zhang T."/>
            <person name="Gao T."/>
            <person name="Zhang H."/>
        </authorList>
    </citation>
    <scope>NUCLEOTIDE SEQUENCE</scope>
    <source>
        <strain evidence="2">3651</strain>
    </source>
</reference>
<proteinExistence type="predicted"/>
<feature type="compositionally biased region" description="Polar residues" evidence="1">
    <location>
        <begin position="206"/>
        <end position="229"/>
    </location>
</feature>
<sequence length="451" mass="50315">MASPLSSILRARFSYPMAISLGKVRPSLAFISVPKTLTRNPSLPAIRTLSTSAIPEDFQRSNPQPSAPSFDFNQNPENQWAPRNNGFGNPVNHRNGNFQNQGYNNSGYSSSGVNQGFPNQGGLSSGQGYPVQGGTTPSSNFPNQGFRQNQNYAPPPGNVNQWSNNRNQGYGQNPNLDRNYPPPGAFQNQGYQQNPNQSQNYPQGGANQWKNDYNQNMNPKHPQLNQNQRASYGQAAVNNQVQNGSPAMNNQALNASGPPDSVDLLSLCRAGKIKEVIEHMDQGVRANAECFSFLFEFCGNSKKFEDAKKVHDYFLRSTFRSIEHYLGLLGVLGKSGHLAEAEAYIETLPFEPSAVIWEALMNYARIHGDIDLEDRAEELMVSLDPSKAVTNKIPTPPPKKQSGINMLAGRNRIPEFRNPTLYKDDEKDLFFCGDWHVRHLDCHDYWEEFAR</sequence>
<dbReference type="PANTHER" id="PTHR47926:SF353">
    <property type="entry name" value="DYW DOMAIN-CONTAINING PROTEIN"/>
    <property type="match status" value="1"/>
</dbReference>
<feature type="compositionally biased region" description="Polar residues" evidence="1">
    <location>
        <begin position="71"/>
        <end position="82"/>
    </location>
</feature>
<organism evidence="2 3">
    <name type="scientific">Sesamum alatum</name>
    <dbReference type="NCBI Taxonomy" id="300844"/>
    <lineage>
        <taxon>Eukaryota</taxon>
        <taxon>Viridiplantae</taxon>
        <taxon>Streptophyta</taxon>
        <taxon>Embryophyta</taxon>
        <taxon>Tracheophyta</taxon>
        <taxon>Spermatophyta</taxon>
        <taxon>Magnoliopsida</taxon>
        <taxon>eudicotyledons</taxon>
        <taxon>Gunneridae</taxon>
        <taxon>Pentapetalae</taxon>
        <taxon>asterids</taxon>
        <taxon>lamiids</taxon>
        <taxon>Lamiales</taxon>
        <taxon>Pedaliaceae</taxon>
        <taxon>Sesamum</taxon>
    </lineage>
</organism>
<evidence type="ECO:0000313" key="2">
    <source>
        <dbReference type="EMBL" id="KAK4437878.1"/>
    </source>
</evidence>
<gene>
    <name evidence="2" type="ORF">Salat_0121900</name>
</gene>
<feature type="compositionally biased region" description="Low complexity" evidence="1">
    <location>
        <begin position="99"/>
        <end position="116"/>
    </location>
</feature>
<dbReference type="GO" id="GO:0009451">
    <property type="term" value="P:RNA modification"/>
    <property type="evidence" value="ECO:0007669"/>
    <property type="project" value="InterPro"/>
</dbReference>
<evidence type="ECO:0000313" key="3">
    <source>
        <dbReference type="Proteomes" id="UP001293254"/>
    </source>
</evidence>
<feature type="compositionally biased region" description="Polar residues" evidence="1">
    <location>
        <begin position="133"/>
        <end position="176"/>
    </location>
</feature>
<feature type="region of interest" description="Disordered" evidence="1">
    <location>
        <begin position="54"/>
        <end position="229"/>
    </location>
</feature>
<accession>A0AAE1YY37</accession>
<dbReference type="InterPro" id="IPR046960">
    <property type="entry name" value="PPR_At4g14850-like_plant"/>
</dbReference>
<evidence type="ECO:0000256" key="1">
    <source>
        <dbReference type="SAM" id="MobiDB-lite"/>
    </source>
</evidence>
<dbReference type="PANTHER" id="PTHR47926">
    <property type="entry name" value="PENTATRICOPEPTIDE REPEAT-CONTAINING PROTEIN"/>
    <property type="match status" value="1"/>
</dbReference>